<dbReference type="RefSeq" id="WP_285489932.1">
    <property type="nucleotide sequence ID" value="NZ_BSTI01000025.1"/>
</dbReference>
<evidence type="ECO:0000256" key="2">
    <source>
        <dbReference type="ARBA" id="ARBA00022801"/>
    </source>
</evidence>
<dbReference type="AlphaFoldDB" id="A0A9W6RAU2"/>
<reference evidence="5" key="1">
    <citation type="submission" date="2023-03" db="EMBL/GenBank/DDBJ databases">
        <title>Amycolatopsis taiwanensis NBRC 103393.</title>
        <authorList>
            <person name="Ichikawa N."/>
            <person name="Sato H."/>
            <person name="Tonouchi N."/>
        </authorList>
    </citation>
    <scope>NUCLEOTIDE SEQUENCE</scope>
    <source>
        <strain evidence="5">NBRC 103393</strain>
    </source>
</reference>
<dbReference type="PROSITE" id="PS51347">
    <property type="entry name" value="PHOSPHOTRIESTERASE_2"/>
    <property type="match status" value="1"/>
</dbReference>
<evidence type="ECO:0000256" key="3">
    <source>
        <dbReference type="PIRSR" id="PIRSR601559-52"/>
    </source>
</evidence>
<dbReference type="PANTHER" id="PTHR10819:SF3">
    <property type="entry name" value="PHOSPHOTRIESTERASE-RELATED PROTEIN"/>
    <property type="match status" value="1"/>
</dbReference>
<sequence>MGDPVVQTVLGPVGPQDLGHTQTHEHLFIDVRKPPPPGASPEFLRRDQEDIRLDNYYYARRHRISRHSRLDSVVDAKEEIAFYRAAGGGTIVDATPRGLGRDPRALREVSEASGVHVVMGSGYYIAAHQPPEVAAKSSAEITREIVDDLTIGVDGVRAGIIGEIGASWPMHPQEAKVLDAAVTAQRETGASLLLHPGRDRRAPIDLIRRVEKAGGDLSRTIMSHVDRTLFSVAELAEVASTGCVVEFDLFGQESSHYEYADIDMPNDATRIDYLIALRDLGRLDRLVIAQDICHRTHLRKYGGEGYAHILENVVPMMRRKGLSAADIEKITVGNPSSLLSLRL</sequence>
<keyword evidence="2" id="KW-0378">Hydrolase</keyword>
<feature type="binding site" evidence="3">
    <location>
        <position position="26"/>
    </location>
    <ligand>
        <name>a divalent metal cation</name>
        <dbReference type="ChEBI" id="CHEBI:60240"/>
        <label>1</label>
    </ligand>
</feature>
<dbReference type="SUPFAM" id="SSF51556">
    <property type="entry name" value="Metallo-dependent hydrolases"/>
    <property type="match status" value="1"/>
</dbReference>
<feature type="binding site" evidence="3">
    <location>
        <position position="163"/>
    </location>
    <ligand>
        <name>a divalent metal cation</name>
        <dbReference type="ChEBI" id="CHEBI:60240"/>
        <label>2</label>
    </ligand>
</feature>
<organism evidence="5 6">
    <name type="scientific">Amycolatopsis taiwanensis</name>
    <dbReference type="NCBI Taxonomy" id="342230"/>
    <lineage>
        <taxon>Bacteria</taxon>
        <taxon>Bacillati</taxon>
        <taxon>Actinomycetota</taxon>
        <taxon>Actinomycetes</taxon>
        <taxon>Pseudonocardiales</taxon>
        <taxon>Pseudonocardiaceae</taxon>
        <taxon>Amycolatopsis</taxon>
    </lineage>
</organism>
<comment type="caution">
    <text evidence="5">The sequence shown here is derived from an EMBL/GenBank/DDBJ whole genome shotgun (WGS) entry which is preliminary data.</text>
</comment>
<feature type="binding site" evidence="3">
    <location>
        <position position="224"/>
    </location>
    <ligand>
        <name>a divalent metal cation</name>
        <dbReference type="ChEBI" id="CHEBI:60240"/>
        <label>2</label>
    </ligand>
</feature>
<evidence type="ECO:0000313" key="5">
    <source>
        <dbReference type="EMBL" id="GLY70712.1"/>
    </source>
</evidence>
<comment type="similarity">
    <text evidence="4">Belongs to the metallo-dependent hydrolases superfamily. Phosphotriesterase family.</text>
</comment>
<feature type="binding site" evidence="3">
    <location>
        <position position="24"/>
    </location>
    <ligand>
        <name>a divalent metal cation</name>
        <dbReference type="ChEBI" id="CHEBI:60240"/>
        <label>1</label>
    </ligand>
</feature>
<comment type="caution">
    <text evidence="4">Lacks conserved residue(s) required for the propagation of feature annotation.</text>
</comment>
<proteinExistence type="inferred from homology"/>
<keyword evidence="1 3" id="KW-0479">Metal-binding</keyword>
<dbReference type="PANTHER" id="PTHR10819">
    <property type="entry name" value="PHOSPHOTRIESTERASE-RELATED"/>
    <property type="match status" value="1"/>
</dbReference>
<feature type="binding site" evidence="3">
    <location>
        <position position="163"/>
    </location>
    <ligand>
        <name>a divalent metal cation</name>
        <dbReference type="ChEBI" id="CHEBI:60240"/>
        <label>1</label>
    </ligand>
</feature>
<dbReference type="GO" id="GO:0008270">
    <property type="term" value="F:zinc ion binding"/>
    <property type="evidence" value="ECO:0007669"/>
    <property type="project" value="InterPro"/>
</dbReference>
<dbReference type="InterPro" id="IPR001559">
    <property type="entry name" value="Phosphotriesterase"/>
</dbReference>
<dbReference type="Gene3D" id="3.20.20.140">
    <property type="entry name" value="Metal-dependent hydrolases"/>
    <property type="match status" value="1"/>
</dbReference>
<dbReference type="Proteomes" id="UP001165136">
    <property type="component" value="Unassembled WGS sequence"/>
</dbReference>
<accession>A0A9W6RAU2</accession>
<feature type="binding site" evidence="3">
    <location>
        <position position="195"/>
    </location>
    <ligand>
        <name>a divalent metal cation</name>
        <dbReference type="ChEBI" id="CHEBI:60240"/>
        <label>2</label>
    </ligand>
</feature>
<keyword evidence="6" id="KW-1185">Reference proteome</keyword>
<dbReference type="GO" id="GO:0016787">
    <property type="term" value="F:hydrolase activity"/>
    <property type="evidence" value="ECO:0007669"/>
    <property type="project" value="UniProtKB-KW"/>
</dbReference>
<evidence type="ECO:0000313" key="6">
    <source>
        <dbReference type="Proteomes" id="UP001165136"/>
    </source>
</evidence>
<comment type="cofactor">
    <cofactor evidence="3">
        <name>a divalent metal cation</name>
        <dbReference type="ChEBI" id="CHEBI:60240"/>
    </cofactor>
    <text evidence="3">Binds 2 divalent metal cations per subunit.</text>
</comment>
<evidence type="ECO:0000256" key="4">
    <source>
        <dbReference type="PROSITE-ProRule" id="PRU00679"/>
    </source>
</evidence>
<feature type="binding site" evidence="3">
    <location>
        <position position="291"/>
    </location>
    <ligand>
        <name>a divalent metal cation</name>
        <dbReference type="ChEBI" id="CHEBI:60240"/>
        <label>1</label>
    </ligand>
</feature>
<gene>
    <name evidence="5" type="ORF">Atai01_73310</name>
</gene>
<dbReference type="EMBL" id="BSTI01000025">
    <property type="protein sequence ID" value="GLY70712.1"/>
    <property type="molecule type" value="Genomic_DNA"/>
</dbReference>
<protein>
    <submittedName>
        <fullName evidence="5">Aryldialkylphosphatase</fullName>
    </submittedName>
</protein>
<dbReference type="Pfam" id="PF02126">
    <property type="entry name" value="PTE"/>
    <property type="match status" value="1"/>
</dbReference>
<dbReference type="InterPro" id="IPR032466">
    <property type="entry name" value="Metal_Hydrolase"/>
</dbReference>
<evidence type="ECO:0000256" key="1">
    <source>
        <dbReference type="ARBA" id="ARBA00022723"/>
    </source>
</evidence>
<name>A0A9W6RAU2_9PSEU</name>